<keyword evidence="3" id="KW-1185">Reference proteome</keyword>
<organism evidence="2 3">
    <name type="scientific">Trematosphaeria pertusa</name>
    <dbReference type="NCBI Taxonomy" id="390896"/>
    <lineage>
        <taxon>Eukaryota</taxon>
        <taxon>Fungi</taxon>
        <taxon>Dikarya</taxon>
        <taxon>Ascomycota</taxon>
        <taxon>Pezizomycotina</taxon>
        <taxon>Dothideomycetes</taxon>
        <taxon>Pleosporomycetidae</taxon>
        <taxon>Pleosporales</taxon>
        <taxon>Massarineae</taxon>
        <taxon>Trematosphaeriaceae</taxon>
        <taxon>Trematosphaeria</taxon>
    </lineage>
</organism>
<gene>
    <name evidence="2" type="ORF">BU26DRAFT_568995</name>
</gene>
<sequence>MSSLNQPWALPPAEPWLPRNATAEEVRGTAGHNMIQSSPRKKALVLAEKYVSWVHVPANEQMRVHDRVNEKLADEEIPKVGEDMLRWRMGYCIRDRVRFLRGSRHRAPARDREPATSGQSTVQPYDPIKDV</sequence>
<reference evidence="2" key="1">
    <citation type="journal article" date="2020" name="Stud. Mycol.">
        <title>101 Dothideomycetes genomes: a test case for predicting lifestyles and emergence of pathogens.</title>
        <authorList>
            <person name="Haridas S."/>
            <person name="Albert R."/>
            <person name="Binder M."/>
            <person name="Bloem J."/>
            <person name="Labutti K."/>
            <person name="Salamov A."/>
            <person name="Andreopoulos B."/>
            <person name="Baker S."/>
            <person name="Barry K."/>
            <person name="Bills G."/>
            <person name="Bluhm B."/>
            <person name="Cannon C."/>
            <person name="Castanera R."/>
            <person name="Culley D."/>
            <person name="Daum C."/>
            <person name="Ezra D."/>
            <person name="Gonzalez J."/>
            <person name="Henrissat B."/>
            <person name="Kuo A."/>
            <person name="Liang C."/>
            <person name="Lipzen A."/>
            <person name="Lutzoni F."/>
            <person name="Magnuson J."/>
            <person name="Mondo S."/>
            <person name="Nolan M."/>
            <person name="Ohm R."/>
            <person name="Pangilinan J."/>
            <person name="Park H.-J."/>
            <person name="Ramirez L."/>
            <person name="Alfaro M."/>
            <person name="Sun H."/>
            <person name="Tritt A."/>
            <person name="Yoshinaga Y."/>
            <person name="Zwiers L.-H."/>
            <person name="Turgeon B."/>
            <person name="Goodwin S."/>
            <person name="Spatafora J."/>
            <person name="Crous P."/>
            <person name="Grigoriev I."/>
        </authorList>
    </citation>
    <scope>NUCLEOTIDE SEQUENCE</scope>
    <source>
        <strain evidence="2">CBS 122368</strain>
    </source>
</reference>
<dbReference type="GeneID" id="54587170"/>
<evidence type="ECO:0000313" key="3">
    <source>
        <dbReference type="Proteomes" id="UP000800094"/>
    </source>
</evidence>
<evidence type="ECO:0000256" key="1">
    <source>
        <dbReference type="SAM" id="MobiDB-lite"/>
    </source>
</evidence>
<accession>A0A6A6I645</accession>
<proteinExistence type="predicted"/>
<dbReference type="EMBL" id="ML987202">
    <property type="protein sequence ID" value="KAF2245020.1"/>
    <property type="molecule type" value="Genomic_DNA"/>
</dbReference>
<name>A0A6A6I645_9PLEO</name>
<feature type="region of interest" description="Disordered" evidence="1">
    <location>
        <begin position="103"/>
        <end position="131"/>
    </location>
</feature>
<dbReference type="RefSeq" id="XP_033680024.1">
    <property type="nucleotide sequence ID" value="XM_033833840.1"/>
</dbReference>
<protein>
    <submittedName>
        <fullName evidence="2">Uncharacterized protein</fullName>
    </submittedName>
</protein>
<dbReference type="OrthoDB" id="3937045at2759"/>
<dbReference type="AlphaFoldDB" id="A0A6A6I645"/>
<dbReference type="Proteomes" id="UP000800094">
    <property type="component" value="Unassembled WGS sequence"/>
</dbReference>
<evidence type="ECO:0000313" key="2">
    <source>
        <dbReference type="EMBL" id="KAF2245020.1"/>
    </source>
</evidence>